<evidence type="ECO:0000313" key="5">
    <source>
        <dbReference type="Proteomes" id="UP000250079"/>
    </source>
</evidence>
<feature type="domain" description="CusB-like beta-barrel" evidence="3">
    <location>
        <begin position="190"/>
        <end position="242"/>
    </location>
</feature>
<proteinExistence type="inferred from homology"/>
<protein>
    <submittedName>
        <fullName evidence="4">Multidrug resistance protein MdtA</fullName>
    </submittedName>
</protein>
<dbReference type="AlphaFoldDB" id="A0A2Z2NTI6"/>
<keyword evidence="5" id="KW-1185">Reference proteome</keyword>
<dbReference type="KEGG" id="gai:IMCC3135_14815"/>
<dbReference type="GO" id="GO:1990281">
    <property type="term" value="C:efflux pump complex"/>
    <property type="evidence" value="ECO:0007669"/>
    <property type="project" value="TreeGrafter"/>
</dbReference>
<dbReference type="InterPro" id="IPR006143">
    <property type="entry name" value="RND_pump_MFP"/>
</dbReference>
<sequence>MKACQRRQHRYRLAATFITLLSTSISTVANERSLEEALSPAIEHEPFSGVVRAGERAVLSAELDAVVLSMPFREGQEFKQDDVLIALDCTLAEAALGQASARFDVATQDHASNQQLKALDSVSDLELAESTTRLAEASHEVIAASHRQNRCRVLAPFDGVVLRTDIRKHERVQTGQELLEVASTDAHTVEFLVPSSQASHLRIGQTFSFSIGETGHSHAGKIERIVPDVDPVSRTVKLVGQLNDLSQPELAAANPISTNIESSLWPGMSGWVRLDE</sequence>
<comment type="similarity">
    <text evidence="1">Belongs to the membrane fusion protein (MFP) (TC 8.A.1) family.</text>
</comment>
<dbReference type="Gene3D" id="1.10.287.470">
    <property type="entry name" value="Helix hairpin bin"/>
    <property type="match status" value="1"/>
</dbReference>
<feature type="signal peptide" evidence="2">
    <location>
        <begin position="1"/>
        <end position="29"/>
    </location>
</feature>
<dbReference type="Gene3D" id="2.40.50.100">
    <property type="match status" value="1"/>
</dbReference>
<reference evidence="4 5" key="1">
    <citation type="submission" date="2016-12" db="EMBL/GenBank/DDBJ databases">
        <authorList>
            <person name="Song W.-J."/>
            <person name="Kurnit D.M."/>
        </authorList>
    </citation>
    <scope>NUCLEOTIDE SEQUENCE [LARGE SCALE GENOMIC DNA]</scope>
    <source>
        <strain evidence="4 5">IMCC3135</strain>
    </source>
</reference>
<dbReference type="PANTHER" id="PTHR30469">
    <property type="entry name" value="MULTIDRUG RESISTANCE PROTEIN MDTA"/>
    <property type="match status" value="1"/>
</dbReference>
<evidence type="ECO:0000259" key="3">
    <source>
        <dbReference type="Pfam" id="PF25954"/>
    </source>
</evidence>
<dbReference type="Proteomes" id="UP000250079">
    <property type="component" value="Chromosome"/>
</dbReference>
<dbReference type="Gene3D" id="2.40.30.170">
    <property type="match status" value="1"/>
</dbReference>
<dbReference type="GO" id="GO:0015562">
    <property type="term" value="F:efflux transmembrane transporter activity"/>
    <property type="evidence" value="ECO:0007669"/>
    <property type="project" value="TreeGrafter"/>
</dbReference>
<evidence type="ECO:0000313" key="4">
    <source>
        <dbReference type="EMBL" id="ASJ73048.1"/>
    </source>
</evidence>
<dbReference type="OrthoDB" id="5696526at2"/>
<evidence type="ECO:0000256" key="2">
    <source>
        <dbReference type="SAM" id="SignalP"/>
    </source>
</evidence>
<dbReference type="Pfam" id="PF25954">
    <property type="entry name" value="Beta-barrel_RND_2"/>
    <property type="match status" value="1"/>
</dbReference>
<evidence type="ECO:0000256" key="1">
    <source>
        <dbReference type="ARBA" id="ARBA00009477"/>
    </source>
</evidence>
<dbReference type="NCBIfam" id="TIGR01730">
    <property type="entry name" value="RND_mfp"/>
    <property type="match status" value="1"/>
</dbReference>
<keyword evidence="2" id="KW-0732">Signal</keyword>
<dbReference type="InterPro" id="IPR058792">
    <property type="entry name" value="Beta-barrel_RND_2"/>
</dbReference>
<name>A0A2Z2NTI6_9GAMM</name>
<accession>A0A2Z2NTI6</accession>
<gene>
    <name evidence="4" type="primary">mdtA_2</name>
    <name evidence="4" type="ORF">IMCC3135_14815</name>
</gene>
<organism evidence="4 5">
    <name type="scientific">Granulosicoccus antarcticus IMCC3135</name>
    <dbReference type="NCBI Taxonomy" id="1192854"/>
    <lineage>
        <taxon>Bacteria</taxon>
        <taxon>Pseudomonadati</taxon>
        <taxon>Pseudomonadota</taxon>
        <taxon>Gammaproteobacteria</taxon>
        <taxon>Chromatiales</taxon>
        <taxon>Granulosicoccaceae</taxon>
        <taxon>Granulosicoccus</taxon>
    </lineage>
</organism>
<dbReference type="EMBL" id="CP018632">
    <property type="protein sequence ID" value="ASJ73048.1"/>
    <property type="molecule type" value="Genomic_DNA"/>
</dbReference>
<dbReference type="SUPFAM" id="SSF111369">
    <property type="entry name" value="HlyD-like secretion proteins"/>
    <property type="match status" value="1"/>
</dbReference>
<feature type="chain" id="PRO_5016369176" evidence="2">
    <location>
        <begin position="30"/>
        <end position="276"/>
    </location>
</feature>
<dbReference type="RefSeq" id="WP_088918297.1">
    <property type="nucleotide sequence ID" value="NZ_CP018632.1"/>
</dbReference>